<dbReference type="GO" id="GO:0019433">
    <property type="term" value="P:triglyceride catabolic process"/>
    <property type="evidence" value="ECO:0007669"/>
    <property type="project" value="TreeGrafter"/>
</dbReference>
<dbReference type="OrthoDB" id="2102561at2759"/>
<dbReference type="InterPro" id="IPR002347">
    <property type="entry name" value="SDR_fam"/>
</dbReference>
<dbReference type="PANTHER" id="PTHR44169">
    <property type="entry name" value="NADPH-DEPENDENT 1-ACYLDIHYDROXYACETONE PHOSPHATE REDUCTASE"/>
    <property type="match status" value="1"/>
</dbReference>
<keyword evidence="4" id="KW-1185">Reference proteome</keyword>
<dbReference type="STRING" id="357750.A0A2S6CJP9"/>
<organism evidence="3 4">
    <name type="scientific">Cercospora berteroae</name>
    <dbReference type="NCBI Taxonomy" id="357750"/>
    <lineage>
        <taxon>Eukaryota</taxon>
        <taxon>Fungi</taxon>
        <taxon>Dikarya</taxon>
        <taxon>Ascomycota</taxon>
        <taxon>Pezizomycotina</taxon>
        <taxon>Dothideomycetes</taxon>
        <taxon>Dothideomycetidae</taxon>
        <taxon>Mycosphaerellales</taxon>
        <taxon>Mycosphaerellaceae</taxon>
        <taxon>Cercospora</taxon>
    </lineage>
</organism>
<dbReference type="InterPro" id="IPR036291">
    <property type="entry name" value="NAD(P)-bd_dom_sf"/>
</dbReference>
<evidence type="ECO:0000313" key="4">
    <source>
        <dbReference type="Proteomes" id="UP000237631"/>
    </source>
</evidence>
<dbReference type="Gene3D" id="3.10.180.10">
    <property type="entry name" value="2,3-Dihydroxybiphenyl 1,2-Dioxygenase, domain 1"/>
    <property type="match status" value="1"/>
</dbReference>
<dbReference type="InterPro" id="IPR029068">
    <property type="entry name" value="Glyas_Bleomycin-R_OHBP_Dase"/>
</dbReference>
<gene>
    <name evidence="3" type="ORF">CBER1_09898</name>
</gene>
<dbReference type="PRINTS" id="PR00080">
    <property type="entry name" value="SDRFAMILY"/>
</dbReference>
<dbReference type="PRINTS" id="PR00081">
    <property type="entry name" value="GDHRDH"/>
</dbReference>
<reference evidence="4" key="1">
    <citation type="journal article" date="2017" name="bioRxiv">
        <title>Conservation of a gene cluster reveals novel cercosporin biosynthetic mechanisms and extends production to the genus Colletotrichum.</title>
        <authorList>
            <person name="de Jonge R."/>
            <person name="Ebert M.K."/>
            <person name="Huitt-Roehl C.R."/>
            <person name="Pal P."/>
            <person name="Suttle J.C."/>
            <person name="Spanner R.E."/>
            <person name="Neubauer J.D."/>
            <person name="Jurick W.M.II."/>
            <person name="Stott K.A."/>
            <person name="Secor G.A."/>
            <person name="Thomma B.P.H.J."/>
            <person name="Van de Peer Y."/>
            <person name="Townsend C.A."/>
            <person name="Bolton M.D."/>
        </authorList>
    </citation>
    <scope>NUCLEOTIDE SEQUENCE [LARGE SCALE GENOMIC DNA]</scope>
    <source>
        <strain evidence="4">CBS538.71</strain>
    </source>
</reference>
<dbReference type="GO" id="GO:0000140">
    <property type="term" value="F:acylglycerone-phosphate reductase (NADP+) activity"/>
    <property type="evidence" value="ECO:0007669"/>
    <property type="project" value="TreeGrafter"/>
</dbReference>
<dbReference type="SUPFAM" id="SSF51735">
    <property type="entry name" value="NAD(P)-binding Rossmann-fold domains"/>
    <property type="match status" value="1"/>
</dbReference>
<evidence type="ECO:0000256" key="2">
    <source>
        <dbReference type="ARBA" id="ARBA00023002"/>
    </source>
</evidence>
<keyword evidence="2" id="KW-0560">Oxidoreductase</keyword>
<dbReference type="GO" id="GO:0005811">
    <property type="term" value="C:lipid droplet"/>
    <property type="evidence" value="ECO:0007669"/>
    <property type="project" value="TreeGrafter"/>
</dbReference>
<accession>A0A2S6CJP9</accession>
<dbReference type="CDD" id="cd05374">
    <property type="entry name" value="17beta-HSD-like_SDR_c"/>
    <property type="match status" value="1"/>
</dbReference>
<comment type="similarity">
    <text evidence="1">Belongs to the short-chain dehydrogenases/reductases (SDR) family.</text>
</comment>
<name>A0A2S6CJP9_9PEZI</name>
<dbReference type="SUPFAM" id="SSF54593">
    <property type="entry name" value="Glyoxalase/Bleomycin resistance protein/Dihydroxybiphenyl dioxygenase"/>
    <property type="match status" value="1"/>
</dbReference>
<sequence length="501" mass="56298">MSRQKTALITECSSGIVQALALEFAQRGFNVIATARNAESIEELRTRHKNITPLFVDLQKPESITALKDEVKKLTNGRLHFLVNNAGVHYASTALDLRTEKVREVFEVNLIAVMQMCQAFADFLMAAKGVIVQIGSVTRAVPMVWQGPYNAPKAALSQYTKTMRLELEPFGVRVVEVVTGYVQSKILRKGLQAPSTSLYLPGRGHIENLKNQGNKNGMPANDYARFVVERVTRPNPSREIWAGARAHTLWFIVPGCRFGFRLRSGNLNRKNISPTILALRSPAKADGNIYFRGYGIDPYIYVASQAASGKPAFKGPAFVAQNKEEFEKAKALPGAECKTLDNAPGGGEIVTFARAGDTFFHVIFGQRERAIDASQNVPSATHVELGPANTPFEKPRKDTFQRFNDGPALIHKIGHFGYVHRDFDKELKWYTDNFNFVPSDILHHWDFSNIDVMTFMHLDLGKQYSDHHVFFMQRAPPETKKTYRHHSSYELEDFDTQLIGH</sequence>
<dbReference type="GO" id="GO:0005783">
    <property type="term" value="C:endoplasmic reticulum"/>
    <property type="evidence" value="ECO:0007669"/>
    <property type="project" value="TreeGrafter"/>
</dbReference>
<evidence type="ECO:0000313" key="3">
    <source>
        <dbReference type="EMBL" id="PPJ59950.1"/>
    </source>
</evidence>
<evidence type="ECO:0000256" key="1">
    <source>
        <dbReference type="ARBA" id="ARBA00006484"/>
    </source>
</evidence>
<protein>
    <recommendedName>
        <fullName evidence="5">VOC domain-containing protein</fullName>
    </recommendedName>
</protein>
<dbReference type="GO" id="GO:0004806">
    <property type="term" value="F:triacylglycerol lipase activity"/>
    <property type="evidence" value="ECO:0007669"/>
    <property type="project" value="TreeGrafter"/>
</dbReference>
<evidence type="ECO:0008006" key="5">
    <source>
        <dbReference type="Google" id="ProtNLM"/>
    </source>
</evidence>
<proteinExistence type="inferred from homology"/>
<dbReference type="Gene3D" id="3.40.50.720">
    <property type="entry name" value="NAD(P)-binding Rossmann-like Domain"/>
    <property type="match status" value="1"/>
</dbReference>
<dbReference type="GO" id="GO:0006654">
    <property type="term" value="P:phosphatidic acid biosynthetic process"/>
    <property type="evidence" value="ECO:0007669"/>
    <property type="project" value="TreeGrafter"/>
</dbReference>
<comment type="caution">
    <text evidence="3">The sequence shown here is derived from an EMBL/GenBank/DDBJ whole genome shotgun (WGS) entry which is preliminary data.</text>
</comment>
<dbReference type="AlphaFoldDB" id="A0A2S6CJP9"/>
<dbReference type="EMBL" id="PNEN01000324">
    <property type="protein sequence ID" value="PPJ59950.1"/>
    <property type="molecule type" value="Genomic_DNA"/>
</dbReference>
<dbReference type="Pfam" id="PF00106">
    <property type="entry name" value="adh_short"/>
    <property type="match status" value="1"/>
</dbReference>
<dbReference type="PANTHER" id="PTHR44169:SF15">
    <property type="entry name" value="CHAIN DEHYDROGENASE_REDUCTASE (AYR1), PUTATIVE (AFU_ORTHOLOGUE AFUA_4G04530)-RELATED"/>
    <property type="match status" value="1"/>
</dbReference>
<dbReference type="Proteomes" id="UP000237631">
    <property type="component" value="Unassembled WGS sequence"/>
</dbReference>